<comment type="similarity">
    <text evidence="1">Belongs to the GET4 family.</text>
</comment>
<dbReference type="AlphaFoldDB" id="A0AA39Z0Y2"/>
<feature type="region of interest" description="Disordered" evidence="2">
    <location>
        <begin position="348"/>
        <end position="371"/>
    </location>
</feature>
<dbReference type="PANTHER" id="PTHR12875:SF0">
    <property type="entry name" value="GOLGI TO ER TRAFFIC PROTEIN 4 HOMOLOG"/>
    <property type="match status" value="1"/>
</dbReference>
<protein>
    <submittedName>
        <fullName evidence="3">Golgi to ER traffic protein 4</fullName>
    </submittedName>
</protein>
<comment type="caution">
    <text evidence="3">The sequence shown here is derived from an EMBL/GenBank/DDBJ whole genome shotgun (WGS) entry which is preliminary data.</text>
</comment>
<dbReference type="GO" id="GO:0072380">
    <property type="term" value="C:TRC complex"/>
    <property type="evidence" value="ECO:0007669"/>
    <property type="project" value="TreeGrafter"/>
</dbReference>
<dbReference type="Proteomes" id="UP001175001">
    <property type="component" value="Unassembled WGS sequence"/>
</dbReference>
<organism evidence="3 4">
    <name type="scientific">Lasiodiplodia hormozganensis</name>
    <dbReference type="NCBI Taxonomy" id="869390"/>
    <lineage>
        <taxon>Eukaryota</taxon>
        <taxon>Fungi</taxon>
        <taxon>Dikarya</taxon>
        <taxon>Ascomycota</taxon>
        <taxon>Pezizomycotina</taxon>
        <taxon>Dothideomycetes</taxon>
        <taxon>Dothideomycetes incertae sedis</taxon>
        <taxon>Botryosphaeriales</taxon>
        <taxon>Botryosphaeriaceae</taxon>
        <taxon>Lasiodiplodia</taxon>
    </lineage>
</organism>
<dbReference type="Gene3D" id="1.25.40.10">
    <property type="entry name" value="Tetratricopeptide repeat domain"/>
    <property type="match status" value="1"/>
</dbReference>
<sequence>MFYFDSGARTMQMEGCIIVTQARNSNPDHSLHNHRTNNPPPPPTMSSKIEKTIARQQEKIAEGQFYEAHQQLRVIGTRYVKQANWEAAINILASGAQLLLQAGQGGSGGDLCLFLLDVYNKAETKPDAAAKAKLLGLLRSFPPEEPTKKRFIGEMIGWSAKFGEYPAGDPELHHVAGTILAEDGDAYDAERHLTHGTRDSPEHLVKLEYEWFSEDDSHTAPLYAARAVLPYLVAGNVRAANQCFLQFTTRLSQEHPSLGVQDVSGSSLDLRIYPSLPLLNFLGLLLLAVTRGTADLFRMLKSHYKTHLDLVPGWNDALDQIGEMYFGIRIPSQSNPLMDMMSSMFMGGGGGAGQKPKPRRVEAPAPAPGLD</sequence>
<dbReference type="EMBL" id="JAUJDW010000006">
    <property type="protein sequence ID" value="KAK0662154.1"/>
    <property type="molecule type" value="Genomic_DNA"/>
</dbReference>
<accession>A0AA39Z0Y2</accession>
<reference evidence="3" key="1">
    <citation type="submission" date="2023-06" db="EMBL/GenBank/DDBJ databases">
        <title>Multi-omics analyses reveal the molecular pathogenesis toolkit of Lasiodiplodia hormozganensis, a cross-kingdom pathogen.</title>
        <authorList>
            <person name="Felix C."/>
            <person name="Meneses R."/>
            <person name="Goncalves M.F.M."/>
            <person name="Tilleman L."/>
            <person name="Duarte A.S."/>
            <person name="Jorrin-Novo J.V."/>
            <person name="Van De Peer Y."/>
            <person name="Deforce D."/>
            <person name="Van Nieuwerburgh F."/>
            <person name="Esteves A.C."/>
            <person name="Alves A."/>
        </authorList>
    </citation>
    <scope>NUCLEOTIDE SEQUENCE</scope>
    <source>
        <strain evidence="3">CBS 339.90</strain>
    </source>
</reference>
<dbReference type="GO" id="GO:0045048">
    <property type="term" value="P:protein insertion into ER membrane"/>
    <property type="evidence" value="ECO:0007669"/>
    <property type="project" value="InterPro"/>
</dbReference>
<evidence type="ECO:0000256" key="1">
    <source>
        <dbReference type="ARBA" id="ARBA00005351"/>
    </source>
</evidence>
<dbReference type="PANTHER" id="PTHR12875">
    <property type="entry name" value="GOLGI TO ER TRAFFIC PROTEIN 4 HOMOLOG"/>
    <property type="match status" value="1"/>
</dbReference>
<dbReference type="InterPro" id="IPR011990">
    <property type="entry name" value="TPR-like_helical_dom_sf"/>
</dbReference>
<dbReference type="Pfam" id="PF04190">
    <property type="entry name" value="GET4"/>
    <property type="match status" value="1"/>
</dbReference>
<feature type="region of interest" description="Disordered" evidence="2">
    <location>
        <begin position="24"/>
        <end position="45"/>
    </location>
</feature>
<gene>
    <name evidence="3" type="primary">GET4</name>
    <name evidence="3" type="ORF">DIS24_g1885</name>
</gene>
<proteinExistence type="inferred from homology"/>
<dbReference type="InterPro" id="IPR007317">
    <property type="entry name" value="GET4"/>
</dbReference>
<dbReference type="FunFam" id="1.25.40.10:FF:000272">
    <property type="entry name" value="DUF410 domain protein"/>
    <property type="match status" value="1"/>
</dbReference>
<name>A0AA39Z0Y2_9PEZI</name>
<evidence type="ECO:0000256" key="2">
    <source>
        <dbReference type="SAM" id="MobiDB-lite"/>
    </source>
</evidence>
<evidence type="ECO:0000313" key="4">
    <source>
        <dbReference type="Proteomes" id="UP001175001"/>
    </source>
</evidence>
<keyword evidence="4" id="KW-1185">Reference proteome</keyword>
<evidence type="ECO:0000313" key="3">
    <source>
        <dbReference type="EMBL" id="KAK0662154.1"/>
    </source>
</evidence>